<reference evidence="2 3" key="1">
    <citation type="journal article" date="2018" name="Mol. Biol. Evol.">
        <title>Broad Genomic Sampling Reveals a Smut Pathogenic Ancestry of the Fungal Clade Ustilaginomycotina.</title>
        <authorList>
            <person name="Kijpornyongpan T."/>
            <person name="Mondo S.J."/>
            <person name="Barry K."/>
            <person name="Sandor L."/>
            <person name="Lee J."/>
            <person name="Lipzen A."/>
            <person name="Pangilinan J."/>
            <person name="LaButti K."/>
            <person name="Hainaut M."/>
            <person name="Henrissat B."/>
            <person name="Grigoriev I.V."/>
            <person name="Spatafora J.W."/>
            <person name="Aime M.C."/>
        </authorList>
    </citation>
    <scope>NUCLEOTIDE SEQUENCE [LARGE SCALE GENOMIC DNA]</scope>
    <source>
        <strain evidence="2 3">MCA 5214</strain>
    </source>
</reference>
<sequence>MLAQKCAIFLPVAALAVIWTPVWSAVTGSVGYCSPTVGDRNCTEATDAHDLIGYPKGGKVNTGQTCYAFRPKVLVSKICENEGCIGKGKCADINSGDGSCIYFTNPADAPIKCLVTASGQIDLE</sequence>
<dbReference type="AlphaFoldDB" id="A0A316UJP4"/>
<dbReference type="EMBL" id="KZ819675">
    <property type="protein sequence ID" value="PWN25507.1"/>
    <property type="molecule type" value="Genomic_DNA"/>
</dbReference>
<keyword evidence="1" id="KW-0732">Signal</keyword>
<feature type="chain" id="PRO_5016321829" evidence="1">
    <location>
        <begin position="25"/>
        <end position="124"/>
    </location>
</feature>
<dbReference type="Proteomes" id="UP000245884">
    <property type="component" value="Unassembled WGS sequence"/>
</dbReference>
<accession>A0A316UJP4</accession>
<evidence type="ECO:0000256" key="1">
    <source>
        <dbReference type="SAM" id="SignalP"/>
    </source>
</evidence>
<dbReference type="GeneID" id="37031589"/>
<dbReference type="RefSeq" id="XP_025360119.1">
    <property type="nucleotide sequence ID" value="XM_025509766.1"/>
</dbReference>
<gene>
    <name evidence="2" type="ORF">BDZ90DRAFT_67084</name>
</gene>
<proteinExistence type="predicted"/>
<protein>
    <submittedName>
        <fullName evidence="2">Uncharacterized protein</fullName>
    </submittedName>
</protein>
<evidence type="ECO:0000313" key="3">
    <source>
        <dbReference type="Proteomes" id="UP000245884"/>
    </source>
</evidence>
<evidence type="ECO:0000313" key="2">
    <source>
        <dbReference type="EMBL" id="PWN25507.1"/>
    </source>
</evidence>
<name>A0A316UJP4_9BASI</name>
<keyword evidence="3" id="KW-1185">Reference proteome</keyword>
<feature type="signal peptide" evidence="1">
    <location>
        <begin position="1"/>
        <end position="24"/>
    </location>
</feature>
<organism evidence="2 3">
    <name type="scientific">Jaminaea rosea</name>
    <dbReference type="NCBI Taxonomy" id="1569628"/>
    <lineage>
        <taxon>Eukaryota</taxon>
        <taxon>Fungi</taxon>
        <taxon>Dikarya</taxon>
        <taxon>Basidiomycota</taxon>
        <taxon>Ustilaginomycotina</taxon>
        <taxon>Exobasidiomycetes</taxon>
        <taxon>Microstromatales</taxon>
        <taxon>Microstromatales incertae sedis</taxon>
        <taxon>Jaminaea</taxon>
    </lineage>
</organism>